<dbReference type="Gene3D" id="3.90.25.10">
    <property type="entry name" value="UDP-galactose 4-epimerase, domain 1"/>
    <property type="match status" value="1"/>
</dbReference>
<sequence>MPPATADLDALRATGCVVTGGLGFIGSNLVHRLVSLGVHVRVIDAVVAEHGANHRNLDGLDGSLVDVLETDIGDPRVGPVLRGVGHVFNLAGQVSHTASMTDPVRDLELNTITHARFLEMLRVENQQARVVHTSTRQVYGRVDRFPVDEHTPARPIDVNGVAKLAGEHLHLVYAHAHRMAITSLRLTNVYGPRQRLTSDELGFLPVFVRKALLGEPIELFGGGEQRRDCLFVDDVVDAILAASTPKALGAVYNVGHVRSHSLREIADELTSLAGTGSEVVTTPWPPVHRRIDIGSFETDSGAIRHDLGWEPATELAAGLRRTLDFYRDRPWYLSST</sequence>
<evidence type="ECO:0000256" key="1">
    <source>
        <dbReference type="ARBA" id="ARBA00007637"/>
    </source>
</evidence>
<dbReference type="SUPFAM" id="SSF51735">
    <property type="entry name" value="NAD(P)-binding Rossmann-fold domains"/>
    <property type="match status" value="1"/>
</dbReference>
<evidence type="ECO:0000259" key="2">
    <source>
        <dbReference type="Pfam" id="PF01370"/>
    </source>
</evidence>
<dbReference type="PANTHER" id="PTHR43000">
    <property type="entry name" value="DTDP-D-GLUCOSE 4,6-DEHYDRATASE-RELATED"/>
    <property type="match status" value="1"/>
</dbReference>
<dbReference type="Gene3D" id="3.40.50.720">
    <property type="entry name" value="NAD(P)-binding Rossmann-like Domain"/>
    <property type="match status" value="1"/>
</dbReference>
<dbReference type="InterPro" id="IPR001509">
    <property type="entry name" value="Epimerase_deHydtase"/>
</dbReference>
<feature type="domain" description="NAD-dependent epimerase/dehydratase" evidence="2">
    <location>
        <begin position="17"/>
        <end position="255"/>
    </location>
</feature>
<reference evidence="3" key="1">
    <citation type="submission" date="2020-05" db="EMBL/GenBank/DDBJ databases">
        <authorList>
            <person name="Chiriac C."/>
            <person name="Salcher M."/>
            <person name="Ghai R."/>
            <person name="Kavagutti S V."/>
        </authorList>
    </citation>
    <scope>NUCLEOTIDE SEQUENCE</scope>
</reference>
<evidence type="ECO:0000313" key="3">
    <source>
        <dbReference type="EMBL" id="CAB4576598.1"/>
    </source>
</evidence>
<dbReference type="InterPro" id="IPR036291">
    <property type="entry name" value="NAD(P)-bd_dom_sf"/>
</dbReference>
<dbReference type="Pfam" id="PF01370">
    <property type="entry name" value="Epimerase"/>
    <property type="match status" value="1"/>
</dbReference>
<proteinExistence type="inferred from homology"/>
<gene>
    <name evidence="3" type="ORF">UFOPK1493_02750</name>
</gene>
<accession>A0A6J6EUW8</accession>
<comment type="similarity">
    <text evidence="1">Belongs to the NAD(P)-dependent epimerase/dehydratase family.</text>
</comment>
<dbReference type="AlphaFoldDB" id="A0A6J6EUW8"/>
<name>A0A6J6EUW8_9ZZZZ</name>
<protein>
    <submittedName>
        <fullName evidence="3">Unannotated protein</fullName>
    </submittedName>
</protein>
<dbReference type="EMBL" id="CAEZSR010000124">
    <property type="protein sequence ID" value="CAB4576598.1"/>
    <property type="molecule type" value="Genomic_DNA"/>
</dbReference>
<organism evidence="3">
    <name type="scientific">freshwater metagenome</name>
    <dbReference type="NCBI Taxonomy" id="449393"/>
    <lineage>
        <taxon>unclassified sequences</taxon>
        <taxon>metagenomes</taxon>
        <taxon>ecological metagenomes</taxon>
    </lineage>
</organism>